<protein>
    <recommendedName>
        <fullName evidence="5">DNA endonuclease activator Ctp1 C-terminal domain-containing protein</fullName>
    </recommendedName>
</protein>
<dbReference type="PANTHER" id="PTHR15107">
    <property type="entry name" value="RETINOBLASTOMA BINDING PROTEIN 8"/>
    <property type="match status" value="1"/>
</dbReference>
<feature type="compositionally biased region" description="Polar residues" evidence="4">
    <location>
        <begin position="106"/>
        <end position="117"/>
    </location>
</feature>
<feature type="compositionally biased region" description="Low complexity" evidence="4">
    <location>
        <begin position="429"/>
        <end position="444"/>
    </location>
</feature>
<accession>A0ABR1F0Y3</accession>
<feature type="compositionally biased region" description="Basic and acidic residues" evidence="4">
    <location>
        <begin position="251"/>
        <end position="269"/>
    </location>
</feature>
<organism evidence="6 7">
    <name type="scientific">Myxozyma melibiosi</name>
    <dbReference type="NCBI Taxonomy" id="54550"/>
    <lineage>
        <taxon>Eukaryota</taxon>
        <taxon>Fungi</taxon>
        <taxon>Dikarya</taxon>
        <taxon>Ascomycota</taxon>
        <taxon>Saccharomycotina</taxon>
        <taxon>Lipomycetes</taxon>
        <taxon>Lipomycetales</taxon>
        <taxon>Lipomycetaceae</taxon>
        <taxon>Myxozyma</taxon>
    </lineage>
</organism>
<dbReference type="PANTHER" id="PTHR15107:SF0">
    <property type="entry name" value="DNA ENDONUCLEASE ACTIVATOR CTP1 C-TERMINAL DOMAIN-CONTAINING PROTEIN"/>
    <property type="match status" value="1"/>
</dbReference>
<evidence type="ECO:0000256" key="4">
    <source>
        <dbReference type="SAM" id="MobiDB-lite"/>
    </source>
</evidence>
<dbReference type="EMBL" id="JBBJBU010000011">
    <property type="protein sequence ID" value="KAK7203472.1"/>
    <property type="molecule type" value="Genomic_DNA"/>
</dbReference>
<proteinExistence type="predicted"/>
<feature type="compositionally biased region" description="Polar residues" evidence="4">
    <location>
        <begin position="557"/>
        <end position="570"/>
    </location>
</feature>
<dbReference type="Pfam" id="PF08573">
    <property type="entry name" value="SAE2"/>
    <property type="match status" value="1"/>
</dbReference>
<dbReference type="GeneID" id="90038818"/>
<comment type="caution">
    <text evidence="6">The sequence shown here is derived from an EMBL/GenBank/DDBJ whole genome shotgun (WGS) entry which is preliminary data.</text>
</comment>
<feature type="compositionally biased region" description="Low complexity" evidence="4">
    <location>
        <begin position="144"/>
        <end position="167"/>
    </location>
</feature>
<evidence type="ECO:0000313" key="7">
    <source>
        <dbReference type="Proteomes" id="UP001498771"/>
    </source>
</evidence>
<feature type="region of interest" description="Disordered" evidence="4">
    <location>
        <begin position="1"/>
        <end position="54"/>
    </location>
</feature>
<dbReference type="Proteomes" id="UP001498771">
    <property type="component" value="Unassembled WGS sequence"/>
</dbReference>
<name>A0ABR1F0Y3_9ASCO</name>
<evidence type="ECO:0000313" key="6">
    <source>
        <dbReference type="EMBL" id="KAK7203472.1"/>
    </source>
</evidence>
<dbReference type="InterPro" id="IPR013882">
    <property type="entry name" value="Ctp1_C"/>
</dbReference>
<feature type="region of interest" description="Disordered" evidence="4">
    <location>
        <begin position="731"/>
        <end position="774"/>
    </location>
</feature>
<feature type="compositionally biased region" description="Polar residues" evidence="4">
    <location>
        <begin position="624"/>
        <end position="634"/>
    </location>
</feature>
<feature type="region of interest" description="Disordered" evidence="4">
    <location>
        <begin position="505"/>
        <end position="634"/>
    </location>
</feature>
<gene>
    <name evidence="6" type="ORF">BZA70DRAFT_282577</name>
</gene>
<feature type="region of interest" description="Disordered" evidence="4">
    <location>
        <begin position="247"/>
        <end position="269"/>
    </location>
</feature>
<feature type="compositionally biased region" description="Basic and acidic residues" evidence="4">
    <location>
        <begin position="171"/>
        <end position="191"/>
    </location>
</feature>
<keyword evidence="3" id="KW-0539">Nucleus</keyword>
<dbReference type="RefSeq" id="XP_064766505.1">
    <property type="nucleotide sequence ID" value="XM_064913306.1"/>
</dbReference>
<feature type="compositionally biased region" description="Low complexity" evidence="4">
    <location>
        <begin position="505"/>
        <end position="515"/>
    </location>
</feature>
<comment type="subcellular location">
    <subcellularLocation>
        <location evidence="1">Nucleus</location>
    </subcellularLocation>
</comment>
<sequence length="797" mass="88262">METTPTKQPDRTRSSSSSSTPPPVNKRDASPLDQNQNKSQSQHQQPGKDSLRANVDFYAARMQDSIRHERARFDNLEVLWTEQKKDLETEVQHWRQRAQDLEKTWKPNTLDSSSSLPPSEADAEQDKRLIKHLQQELARYKALAAAKSDTTAAELPPSSPLQSAPSQTSHHTADQNDITAKEDELDDLKAEATRLATENAALKRTLDSYISRRSKDESAIEKWQQTLEKRQSRIAELKSQVSELTKVNESLQREREEVQSKKDGDGQKRVEELQAAVKVEEERLRSAQESERTVASRIKTLQRHLEATHSFSATASKAISTAGASTGTEAVDELVNQLVAANAGMSDRLLKLLDQRSRDSEAISRWRVSMDSIRAELEHMKGKAEQLEARACAAEKRVAELEQGKKKMKSRAPMTPISAVAPRVQQLRSSINSPLSPSTSVDIPPKVKPDPDAPTPSNSSEHKEIYIKPEPTTNPATSAQPQAAPAEFTLAAAAAAAAIVLQASPSPTFSPSSSPLGRHTSGAREGLKSNANLQMTRAGEKASNSSRTPLQDKSELANHTGQTGPHSTLYNLLEKNTKKRQKPHDDDNPPNALGKRMKTSIDDSVQDQKGERSPLISEDVARQNKGQARYSTSIAKPPGKREWILEDFIVNPSYANQHGIPHAFHEVTRNREERACLHGTDCARCKDFYAAAGPHVGLPSGPRWNDKSPAAGVAVASPSVTAREKSLIDKVSRHKSNWEEPPSPPGFWRSDFPNTQEAAEDRAEARRRNREKVGERLEEALRNGRFLFKDPALRPVE</sequence>
<feature type="compositionally biased region" description="Basic and acidic residues" evidence="4">
    <location>
        <begin position="759"/>
        <end position="774"/>
    </location>
</feature>
<dbReference type="InterPro" id="IPR033316">
    <property type="entry name" value="RBBP8-like"/>
</dbReference>
<feature type="compositionally biased region" description="Low complexity" evidence="4">
    <location>
        <begin position="34"/>
        <end position="45"/>
    </location>
</feature>
<evidence type="ECO:0000256" key="1">
    <source>
        <dbReference type="ARBA" id="ARBA00004123"/>
    </source>
</evidence>
<feature type="domain" description="DNA endonuclease activator Ctp1 C-terminal" evidence="5">
    <location>
        <begin position="663"/>
        <end position="757"/>
    </location>
</feature>
<keyword evidence="7" id="KW-1185">Reference proteome</keyword>
<evidence type="ECO:0000256" key="2">
    <source>
        <dbReference type="ARBA" id="ARBA00022763"/>
    </source>
</evidence>
<feature type="compositionally biased region" description="Basic and acidic residues" evidence="4">
    <location>
        <begin position="91"/>
        <end position="105"/>
    </location>
</feature>
<keyword evidence="2" id="KW-0227">DNA damage</keyword>
<evidence type="ECO:0000259" key="5">
    <source>
        <dbReference type="Pfam" id="PF08573"/>
    </source>
</evidence>
<reference evidence="6 7" key="1">
    <citation type="submission" date="2024-03" db="EMBL/GenBank/DDBJ databases">
        <title>Genome-scale model development and genomic sequencing of the oleaginous clade Lipomyces.</title>
        <authorList>
            <consortium name="Lawrence Berkeley National Laboratory"/>
            <person name="Czajka J.J."/>
            <person name="Han Y."/>
            <person name="Kim J."/>
            <person name="Mondo S.J."/>
            <person name="Hofstad B.A."/>
            <person name="Robles A."/>
            <person name="Haridas S."/>
            <person name="Riley R."/>
            <person name="LaButti K."/>
            <person name="Pangilinan J."/>
            <person name="Andreopoulos W."/>
            <person name="Lipzen A."/>
            <person name="Yan J."/>
            <person name="Wang M."/>
            <person name="Ng V."/>
            <person name="Grigoriev I.V."/>
            <person name="Spatafora J.W."/>
            <person name="Magnuson J.K."/>
            <person name="Baker S.E."/>
            <person name="Pomraning K.R."/>
        </authorList>
    </citation>
    <scope>NUCLEOTIDE SEQUENCE [LARGE SCALE GENOMIC DNA]</scope>
    <source>
        <strain evidence="6 7">Phaff 52-87</strain>
    </source>
</reference>
<feature type="region of interest" description="Disordered" evidence="4">
    <location>
        <begin position="424"/>
        <end position="462"/>
    </location>
</feature>
<evidence type="ECO:0000256" key="3">
    <source>
        <dbReference type="ARBA" id="ARBA00023242"/>
    </source>
</evidence>
<feature type="region of interest" description="Disordered" evidence="4">
    <location>
        <begin position="144"/>
        <end position="191"/>
    </location>
</feature>
<feature type="region of interest" description="Disordered" evidence="4">
    <location>
        <begin position="91"/>
        <end position="130"/>
    </location>
</feature>